<keyword evidence="6" id="KW-0325">Glycoprotein</keyword>
<evidence type="ECO:0000256" key="3">
    <source>
        <dbReference type="ARBA" id="ARBA00022801"/>
    </source>
</evidence>
<evidence type="ECO:0000256" key="1">
    <source>
        <dbReference type="ARBA" id="ARBA00010701"/>
    </source>
</evidence>
<dbReference type="InterPro" id="IPR029058">
    <property type="entry name" value="AB_hydrolase_fold"/>
</dbReference>
<evidence type="ECO:0000256" key="7">
    <source>
        <dbReference type="SAM" id="SignalP"/>
    </source>
</evidence>
<reference evidence="9" key="1">
    <citation type="submission" date="2025-08" db="UniProtKB">
        <authorList>
            <consortium name="RefSeq"/>
        </authorList>
    </citation>
    <scope>IDENTIFICATION</scope>
</reference>
<keyword evidence="2 7" id="KW-0732">Signal</keyword>
<dbReference type="FunFam" id="3.40.50.1820:FF:000057">
    <property type="entry name" value="Lipase"/>
    <property type="match status" value="1"/>
</dbReference>
<organism evidence="9">
    <name type="scientific">Papilio xuthus</name>
    <name type="common">Asian swallowtail butterfly</name>
    <dbReference type="NCBI Taxonomy" id="66420"/>
    <lineage>
        <taxon>Eukaryota</taxon>
        <taxon>Metazoa</taxon>
        <taxon>Ecdysozoa</taxon>
        <taxon>Arthropoda</taxon>
        <taxon>Hexapoda</taxon>
        <taxon>Insecta</taxon>
        <taxon>Pterygota</taxon>
        <taxon>Neoptera</taxon>
        <taxon>Endopterygota</taxon>
        <taxon>Lepidoptera</taxon>
        <taxon>Glossata</taxon>
        <taxon>Ditrysia</taxon>
        <taxon>Papilionoidea</taxon>
        <taxon>Papilionidae</taxon>
        <taxon>Papilioninae</taxon>
        <taxon>Papilio</taxon>
    </lineage>
</organism>
<feature type="chain" id="PRO_5042537791" evidence="7">
    <location>
        <begin position="17"/>
        <end position="487"/>
    </location>
</feature>
<dbReference type="InterPro" id="IPR000073">
    <property type="entry name" value="AB_hydrolase_1"/>
</dbReference>
<comment type="similarity">
    <text evidence="1">Belongs to the AB hydrolase superfamily. Lipase family.</text>
</comment>
<dbReference type="AlphaFoldDB" id="A0AAJ6ZBK7"/>
<evidence type="ECO:0000313" key="9">
    <source>
        <dbReference type="RefSeq" id="XP_013169011.1"/>
    </source>
</evidence>
<dbReference type="GO" id="GO:0016787">
    <property type="term" value="F:hydrolase activity"/>
    <property type="evidence" value="ECO:0007669"/>
    <property type="project" value="UniProtKB-KW"/>
</dbReference>
<evidence type="ECO:0000256" key="6">
    <source>
        <dbReference type="ARBA" id="ARBA00023180"/>
    </source>
</evidence>
<feature type="domain" description="AB hydrolase-1" evidence="8">
    <location>
        <begin position="158"/>
        <end position="461"/>
    </location>
</feature>
<proteinExistence type="inferred from homology"/>
<feature type="signal peptide" evidence="7">
    <location>
        <begin position="1"/>
        <end position="16"/>
    </location>
</feature>
<evidence type="ECO:0000256" key="5">
    <source>
        <dbReference type="ARBA" id="ARBA00023098"/>
    </source>
</evidence>
<sequence>MYTALVYFIFLSGVTSFSTTLNLSDFFTDQSHNFINFLEERGNEMEEAFSSSYARAMKMKNTFDNYVEEQQNKISTEINSYIENVKDRGQQIANSFSYVPTQDAASTLPSPDAVLTVPARVVRLGYNCETHTVISQGYILNLHRIPHSKEGGNISSKTVLLQHGLFASSADWILNGPNKALAYVLADAGYDVWMSNIRGNVYSAEHASLKRNTKSYWNFSWHDIALYDIPAVIDYIMKLKGEDTKITYIGHSMGSTILFAMLSLRPEYNRVLTAGYALAPVAFMSDIKSPIKALAPLASNVAHMEMLYGSHEFLPKNSMFGKLVTSCSIEYVDNKLCRNAIFQICGENEKQYNETLLPVFLAHFGAGTSWKTIVHYAQEIVAKGRFQFFDLGPWNNKKIYGKEKPPEYDLSKITLPIKLFWAQNDLLSTEKDVKHLQESLPATTDVYLVPDPKFNHLDYLWAINAPSLLNNEILTSLQNSFGNSTNS</sequence>
<dbReference type="PANTHER" id="PTHR11005">
    <property type="entry name" value="LYSOSOMAL ACID LIPASE-RELATED"/>
    <property type="match status" value="1"/>
</dbReference>
<dbReference type="Proteomes" id="UP000694872">
    <property type="component" value="Unplaced"/>
</dbReference>
<protein>
    <submittedName>
        <fullName evidence="9">Lipase 3-like</fullName>
    </submittedName>
</protein>
<dbReference type="GO" id="GO:0016042">
    <property type="term" value="P:lipid catabolic process"/>
    <property type="evidence" value="ECO:0007669"/>
    <property type="project" value="UniProtKB-KW"/>
</dbReference>
<evidence type="ECO:0000259" key="8">
    <source>
        <dbReference type="Pfam" id="PF00561"/>
    </source>
</evidence>
<dbReference type="KEGG" id="pxu:106118810"/>
<dbReference type="GeneID" id="106118810"/>
<keyword evidence="4" id="KW-0442">Lipid degradation</keyword>
<evidence type="ECO:0000256" key="4">
    <source>
        <dbReference type="ARBA" id="ARBA00022963"/>
    </source>
</evidence>
<keyword evidence="5" id="KW-0443">Lipid metabolism</keyword>
<dbReference type="Pfam" id="PF00561">
    <property type="entry name" value="Abhydrolase_1"/>
    <property type="match status" value="1"/>
</dbReference>
<keyword evidence="3" id="KW-0378">Hydrolase</keyword>
<accession>A0AAJ6ZBK7</accession>
<name>A0AAJ6ZBK7_PAPXU</name>
<gene>
    <name evidence="9" type="primary">LOC106118810</name>
</gene>
<dbReference type="RefSeq" id="XP_013169011.1">
    <property type="nucleotide sequence ID" value="XM_013313557.1"/>
</dbReference>
<evidence type="ECO:0000256" key="2">
    <source>
        <dbReference type="ARBA" id="ARBA00022729"/>
    </source>
</evidence>
<dbReference type="SUPFAM" id="SSF53474">
    <property type="entry name" value="alpha/beta-Hydrolases"/>
    <property type="match status" value="1"/>
</dbReference>
<dbReference type="Gene3D" id="3.40.50.1820">
    <property type="entry name" value="alpha/beta hydrolase"/>
    <property type="match status" value="1"/>
</dbReference>